<feature type="domain" description="Janus kinase and microtubule-interacting protein C-terminal" evidence="5">
    <location>
        <begin position="83"/>
        <end position="280"/>
    </location>
</feature>
<gene>
    <name evidence="6" type="ORF">D5F01_LYC15593</name>
</gene>
<feature type="compositionally biased region" description="Basic and acidic residues" evidence="4">
    <location>
        <begin position="21"/>
        <end position="30"/>
    </location>
</feature>
<feature type="region of interest" description="Disordered" evidence="4">
    <location>
        <begin position="117"/>
        <end position="150"/>
    </location>
</feature>
<dbReference type="PANTHER" id="PTHR18935">
    <property type="entry name" value="GOLGIN SUBFAMILY A MEMBER 4-LIKE ISOFORM X1"/>
    <property type="match status" value="1"/>
</dbReference>
<evidence type="ECO:0000259" key="5">
    <source>
        <dbReference type="Pfam" id="PF16034"/>
    </source>
</evidence>
<proteinExistence type="inferred from homology"/>
<comment type="caution">
    <text evidence="6">The sequence shown here is derived from an EMBL/GenBank/DDBJ whole genome shotgun (WGS) entry which is preliminary data.</text>
</comment>
<dbReference type="AlphaFoldDB" id="A0A6G0I3B1"/>
<sequence>MTDLLQTLQRMEEKLKNLSRENAEMKEKAASSRPPSQQQSIQPQLKRPSSLTDLSHAHEEQEVEFLKLQVSEQRGIIDELTQERDRLVMSRKNRRKPLKLTKRHVVETYFGFDEESIDSETSSLTSYNTDLTDRTPATPEEDLEESVSREESELRFRQLTREYQALQRAYALLQEQTGGSLDAEREARTREQLHAELSSCQAKIVDLEKALAERGQDSKWVEEKQYLFRTNQELHEKMCALQQAELRLQAEVQDARDQNELLEFRVLELEERERRSPALNLHMSAFPENSSSALQIYCHQEEVKDVIIPELMKKLDILGDNGNLRNEEQVAVIQARTVISLCEKWLKQIDNTEAALTQKMIDLENDKELFSKQKGFLEEELDYRKQALDQAYMRIEELEATLYSALQQEQPACRAVAESLTDRQREELRLAVDKLRRQILRQSRQFDSQILQERMELLQQAQQRIRELEDRIDLQKRQIKEIEEKHLFFGLNESDRGPTSGVKELIRILDLDLRALCDRVKVLEQNEVSALQTDSYLRNSMQHSQRLDQRLYMLREEVRTMTKEKEQGERVWRDRLQRCQRQLKAKEDEMSRQSQYFENFKTQLQQKLSLARDREQSLQNRIYTLEKQLLDMTVSAATGMGTISAVRITAGTVTHWEEQVRLPFMRGEGEGEEERSQERPVKDAKQSAKEARLHGFILSLQEDLKVLLEREENGMTERRGLMEQLQEGPGKQPLSGLQGGGDEGRGAPVEAV</sequence>
<evidence type="ECO:0000256" key="1">
    <source>
        <dbReference type="ARBA" id="ARBA00005239"/>
    </source>
</evidence>
<dbReference type="InterPro" id="IPR031994">
    <property type="entry name" value="JAKMIP_C"/>
</dbReference>
<feature type="region of interest" description="Disordered" evidence="4">
    <location>
        <begin position="21"/>
        <end position="52"/>
    </location>
</feature>
<dbReference type="EMBL" id="REGW02000015">
    <property type="protein sequence ID" value="KAE8285924.1"/>
    <property type="molecule type" value="Genomic_DNA"/>
</dbReference>
<evidence type="ECO:0000256" key="2">
    <source>
        <dbReference type="ARBA" id="ARBA00023054"/>
    </source>
</evidence>
<feature type="compositionally biased region" description="Polar residues" evidence="4">
    <location>
        <begin position="119"/>
        <end position="130"/>
    </location>
</feature>
<evidence type="ECO:0000313" key="7">
    <source>
        <dbReference type="Proteomes" id="UP000424527"/>
    </source>
</evidence>
<name>A0A6G0I3B1_LARCR</name>
<evidence type="ECO:0000256" key="4">
    <source>
        <dbReference type="SAM" id="MobiDB-lite"/>
    </source>
</evidence>
<dbReference type="Pfam" id="PF16034">
    <property type="entry name" value="JAKMIP_CC3"/>
    <property type="match status" value="1"/>
</dbReference>
<feature type="coiled-coil region" evidence="3">
    <location>
        <begin position="241"/>
        <end position="272"/>
    </location>
</feature>
<dbReference type="GO" id="GO:0050811">
    <property type="term" value="F:GABA receptor binding"/>
    <property type="evidence" value="ECO:0007669"/>
    <property type="project" value="TreeGrafter"/>
</dbReference>
<feature type="coiled-coil region" evidence="3">
    <location>
        <begin position="346"/>
        <end position="485"/>
    </location>
</feature>
<feature type="compositionally biased region" description="Basic and acidic residues" evidence="4">
    <location>
        <begin position="674"/>
        <end position="688"/>
    </location>
</feature>
<dbReference type="Proteomes" id="UP000424527">
    <property type="component" value="Unassembled WGS sequence"/>
</dbReference>
<keyword evidence="2 3" id="KW-0175">Coiled coil</keyword>
<organism evidence="6 7">
    <name type="scientific">Larimichthys crocea</name>
    <name type="common">Large yellow croaker</name>
    <name type="synonym">Pseudosciaena crocea</name>
    <dbReference type="NCBI Taxonomy" id="215358"/>
    <lineage>
        <taxon>Eukaryota</taxon>
        <taxon>Metazoa</taxon>
        <taxon>Chordata</taxon>
        <taxon>Craniata</taxon>
        <taxon>Vertebrata</taxon>
        <taxon>Euteleostomi</taxon>
        <taxon>Actinopterygii</taxon>
        <taxon>Neopterygii</taxon>
        <taxon>Teleostei</taxon>
        <taxon>Neoteleostei</taxon>
        <taxon>Acanthomorphata</taxon>
        <taxon>Eupercaria</taxon>
        <taxon>Sciaenidae</taxon>
        <taxon>Larimichthys</taxon>
    </lineage>
</organism>
<keyword evidence="7" id="KW-1185">Reference proteome</keyword>
<feature type="compositionally biased region" description="Low complexity" evidence="4">
    <location>
        <begin position="31"/>
        <end position="44"/>
    </location>
</feature>
<protein>
    <submittedName>
        <fullName evidence="6">Janus kinase and microtubule-interacting protein 2</fullName>
    </submittedName>
</protein>
<dbReference type="GO" id="GO:0016301">
    <property type="term" value="F:kinase activity"/>
    <property type="evidence" value="ECO:0007669"/>
    <property type="project" value="UniProtKB-KW"/>
</dbReference>
<feature type="region of interest" description="Disordered" evidence="4">
    <location>
        <begin position="715"/>
        <end position="752"/>
    </location>
</feature>
<feature type="region of interest" description="Disordered" evidence="4">
    <location>
        <begin position="664"/>
        <end position="688"/>
    </location>
</feature>
<keyword evidence="6" id="KW-0418">Kinase</keyword>
<dbReference type="InterPro" id="IPR024836">
    <property type="entry name" value="JAKMIP"/>
</dbReference>
<dbReference type="GO" id="GO:0008017">
    <property type="term" value="F:microtubule binding"/>
    <property type="evidence" value="ECO:0007669"/>
    <property type="project" value="InterPro"/>
</dbReference>
<accession>A0A6G0I3B1</accession>
<feature type="coiled-coil region" evidence="3">
    <location>
        <begin position="569"/>
        <end position="621"/>
    </location>
</feature>
<reference evidence="6 7" key="1">
    <citation type="submission" date="2019-07" db="EMBL/GenBank/DDBJ databases">
        <title>Chromosome genome assembly for large yellow croaker.</title>
        <authorList>
            <person name="Xiao S."/>
        </authorList>
    </citation>
    <scope>NUCLEOTIDE SEQUENCE [LARGE SCALE GENOMIC DNA]</scope>
    <source>
        <strain evidence="6">JMULYC20181020</strain>
        <tissue evidence="6">Muscle</tissue>
    </source>
</reference>
<evidence type="ECO:0000313" key="6">
    <source>
        <dbReference type="EMBL" id="KAE8285924.1"/>
    </source>
</evidence>
<keyword evidence="6" id="KW-0808">Transferase</keyword>
<evidence type="ECO:0000256" key="3">
    <source>
        <dbReference type="SAM" id="Coils"/>
    </source>
</evidence>
<comment type="similarity">
    <text evidence="1">Belongs to the JAKMIP family.</text>
</comment>
<dbReference type="GO" id="GO:0019900">
    <property type="term" value="F:kinase binding"/>
    <property type="evidence" value="ECO:0007669"/>
    <property type="project" value="InterPro"/>
</dbReference>
<dbReference type="PANTHER" id="PTHR18935:SF6">
    <property type="entry name" value="JANUS KINASE AND MICROTUBULE-INTERACTING PROTEIN 1"/>
    <property type="match status" value="1"/>
</dbReference>